<keyword evidence="2" id="KW-0812">Transmembrane</keyword>
<sequence length="752" mass="80936">MKSHSEHLRIASPTYNALLNKQHIEYRLSNRHFYVKRLFIMKISASFAALAFALATTAAAGPAGFSSLETEALEVRANDPGDGGGWCKYNPNTKRCSMVNMRGSGSAEMPPPYLRDASRSYPRPRKRTRRQRELTDHISRDDDTSDDDGGGRNSLPVISNPGDPPSTSIPSFDVTLLTITNTITKTSTALPQSTTSDSLNHTSTDPGIPPSTTSTPSPNNTVSPPPREVKYTSLPVGSIVGIAIGCIVVLIAASICFSVGDPSATKFKEHASPLPPPPPIHTLHSGKSATPFSTQTRGSSNSLLGDLTISNEFHFEILQTVPVREDCEAWVQWIETTFSDTIYNTPSATLPASDTHSNASQRNDNAATGIRYSTSWKSSTKTSRSSHSLRRYPSTRLESPLPPLPQAFATRESYWDMRDSDCAAEASSDGVDAGPGLPATSVGSPASGWVKVTRPAVVRRSDDLALALGDSIRVLAEYEDGSAYCLRKRNFSNRQIFAYSLHSDERVTEEKRDDVLVDDDDDDPDGKLIIGSIGVGIGLIDPPPTQANPYADDDSDDDFSLVTVDAAGNTITLTSTAFAAPTEAAFDPTDTDSSVLPGQMMNPSMPVESHRHDDRIQSSIIAAIVLSSVAVVAAIILIIFLVRRRRMCRKWQGLGVPCDSDYPPNYDAAIMPQPPAGTSAPPPAAQLPPQEGLRTFGLSRLAMPFTKTRSASLGTIAEVSSTMEKNMPSPVTARGAAKASPLATIFRLPMRF</sequence>
<dbReference type="Proteomes" id="UP000467700">
    <property type="component" value="Unassembled WGS sequence"/>
</dbReference>
<dbReference type="CDD" id="cd12087">
    <property type="entry name" value="TM_EGFR-like"/>
    <property type="match status" value="1"/>
</dbReference>
<feature type="compositionally biased region" description="Polar residues" evidence="1">
    <location>
        <begin position="285"/>
        <end position="299"/>
    </location>
</feature>
<feature type="region of interest" description="Disordered" evidence="1">
    <location>
        <begin position="425"/>
        <end position="445"/>
    </location>
</feature>
<name>A0A8S0X984_CYCAE</name>
<protein>
    <submittedName>
        <fullName evidence="3">Uncharacterized protein</fullName>
    </submittedName>
</protein>
<evidence type="ECO:0000313" key="4">
    <source>
        <dbReference type="Proteomes" id="UP000467700"/>
    </source>
</evidence>
<keyword evidence="2" id="KW-0472">Membrane</keyword>
<feature type="compositionally biased region" description="Polar residues" evidence="1">
    <location>
        <begin position="189"/>
        <end position="201"/>
    </location>
</feature>
<proteinExistence type="predicted"/>
<feature type="compositionally biased region" description="Low complexity" evidence="1">
    <location>
        <begin position="373"/>
        <end position="386"/>
    </location>
</feature>
<reference evidence="3 4" key="1">
    <citation type="submission" date="2020-01" db="EMBL/GenBank/DDBJ databases">
        <authorList>
            <person name="Gupta K D."/>
        </authorList>
    </citation>
    <scope>NUCLEOTIDE SEQUENCE [LARGE SCALE GENOMIC DNA]</scope>
</reference>
<evidence type="ECO:0000313" key="3">
    <source>
        <dbReference type="EMBL" id="CAA7270972.1"/>
    </source>
</evidence>
<organism evidence="3 4">
    <name type="scientific">Cyclocybe aegerita</name>
    <name type="common">Black poplar mushroom</name>
    <name type="synonym">Agrocybe aegerita</name>
    <dbReference type="NCBI Taxonomy" id="1973307"/>
    <lineage>
        <taxon>Eukaryota</taxon>
        <taxon>Fungi</taxon>
        <taxon>Dikarya</taxon>
        <taxon>Basidiomycota</taxon>
        <taxon>Agaricomycotina</taxon>
        <taxon>Agaricomycetes</taxon>
        <taxon>Agaricomycetidae</taxon>
        <taxon>Agaricales</taxon>
        <taxon>Agaricineae</taxon>
        <taxon>Bolbitiaceae</taxon>
        <taxon>Cyclocybe</taxon>
    </lineage>
</organism>
<accession>A0A8S0X984</accession>
<evidence type="ECO:0000256" key="1">
    <source>
        <dbReference type="SAM" id="MobiDB-lite"/>
    </source>
</evidence>
<evidence type="ECO:0000256" key="2">
    <source>
        <dbReference type="SAM" id="Phobius"/>
    </source>
</evidence>
<feature type="transmembrane region" description="Helical" evidence="2">
    <location>
        <begin position="620"/>
        <end position="642"/>
    </location>
</feature>
<feature type="compositionally biased region" description="Low complexity" evidence="1">
    <location>
        <begin position="202"/>
        <end position="222"/>
    </location>
</feature>
<dbReference type="AlphaFoldDB" id="A0A8S0X984"/>
<gene>
    <name evidence="3" type="ORF">AAE3_LOCUS13387</name>
</gene>
<comment type="caution">
    <text evidence="3">The sequence shown here is derived from an EMBL/GenBank/DDBJ whole genome shotgun (WGS) entry which is preliminary data.</text>
</comment>
<keyword evidence="2" id="KW-1133">Transmembrane helix</keyword>
<feature type="compositionally biased region" description="Basic and acidic residues" evidence="1">
    <location>
        <begin position="131"/>
        <end position="142"/>
    </location>
</feature>
<feature type="region of interest" description="Disordered" evidence="1">
    <location>
        <begin position="188"/>
        <end position="226"/>
    </location>
</feature>
<feature type="compositionally biased region" description="Polar residues" evidence="1">
    <location>
        <begin position="349"/>
        <end position="366"/>
    </location>
</feature>
<keyword evidence="4" id="KW-1185">Reference proteome</keyword>
<feature type="region of interest" description="Disordered" evidence="1">
    <location>
        <begin position="349"/>
        <end position="403"/>
    </location>
</feature>
<dbReference type="EMBL" id="CACVBS010000101">
    <property type="protein sequence ID" value="CAA7270972.1"/>
    <property type="molecule type" value="Genomic_DNA"/>
</dbReference>
<feature type="region of interest" description="Disordered" evidence="1">
    <location>
        <begin position="100"/>
        <end position="171"/>
    </location>
</feature>
<feature type="region of interest" description="Disordered" evidence="1">
    <location>
        <begin position="267"/>
        <end position="299"/>
    </location>
</feature>